<dbReference type="PANTHER" id="PTHR33155:SF27">
    <property type="entry name" value="FANTASTIC FOUR-LIKE PROTEIN (DUF3049)"/>
    <property type="match status" value="1"/>
</dbReference>
<dbReference type="Pfam" id="PF11250">
    <property type="entry name" value="FAF"/>
    <property type="match status" value="1"/>
</dbReference>
<dbReference type="EMBL" id="CM031827">
    <property type="protein sequence ID" value="KAG6722847.1"/>
    <property type="molecule type" value="Genomic_DNA"/>
</dbReference>
<dbReference type="AlphaFoldDB" id="A0A922FLB1"/>
<feature type="compositionally biased region" description="Basic residues" evidence="2">
    <location>
        <begin position="144"/>
        <end position="164"/>
    </location>
</feature>
<dbReference type="Proteomes" id="UP000811246">
    <property type="component" value="Chromosome 3"/>
</dbReference>
<sequence>MVHPSMTKPRAEQKARKPGLTSKPELTQPENLTHLWLKLEMDFTRYPISKEYDEENEMEERRWEVKKFPLPLSSLSLNGQWNFFLRVVRKGRWLELIEVRINRIKILQGSREDGRLRLHLIRDNDIQDLVEEEEEEEEEENVVVRKRRKRKGKSIIGRTKRRAS</sequence>
<evidence type="ECO:0000313" key="4">
    <source>
        <dbReference type="EMBL" id="KAG6722847.1"/>
    </source>
</evidence>
<protein>
    <recommendedName>
        <fullName evidence="3">FAF domain-containing protein</fullName>
    </recommendedName>
</protein>
<feature type="region of interest" description="Disordered" evidence="2">
    <location>
        <begin position="1"/>
        <end position="26"/>
    </location>
</feature>
<proteinExistence type="inferred from homology"/>
<feature type="region of interest" description="Disordered" evidence="2">
    <location>
        <begin position="133"/>
        <end position="164"/>
    </location>
</feature>
<gene>
    <name evidence="4" type="ORF">I3842_03G180800</name>
</gene>
<evidence type="ECO:0000256" key="1">
    <source>
        <dbReference type="ARBA" id="ARBA00008690"/>
    </source>
</evidence>
<evidence type="ECO:0000259" key="3">
    <source>
        <dbReference type="Pfam" id="PF11250"/>
    </source>
</evidence>
<accession>A0A922FLB1</accession>
<dbReference type="InterPro" id="IPR021410">
    <property type="entry name" value="FAF"/>
</dbReference>
<dbReference type="PANTHER" id="PTHR33155">
    <property type="entry name" value="FANTASTIC FOUR-LIKE PROTEIN (DUF3049)"/>
    <property type="match status" value="1"/>
</dbReference>
<organism evidence="4 5">
    <name type="scientific">Carya illinoinensis</name>
    <name type="common">Pecan</name>
    <dbReference type="NCBI Taxonomy" id="32201"/>
    <lineage>
        <taxon>Eukaryota</taxon>
        <taxon>Viridiplantae</taxon>
        <taxon>Streptophyta</taxon>
        <taxon>Embryophyta</taxon>
        <taxon>Tracheophyta</taxon>
        <taxon>Spermatophyta</taxon>
        <taxon>Magnoliopsida</taxon>
        <taxon>eudicotyledons</taxon>
        <taxon>Gunneridae</taxon>
        <taxon>Pentapetalae</taxon>
        <taxon>rosids</taxon>
        <taxon>fabids</taxon>
        <taxon>Fagales</taxon>
        <taxon>Juglandaceae</taxon>
        <taxon>Carya</taxon>
    </lineage>
</organism>
<name>A0A922FLB1_CARIL</name>
<reference evidence="4" key="1">
    <citation type="submission" date="2021-01" db="EMBL/GenBank/DDBJ databases">
        <authorList>
            <person name="Lovell J.T."/>
            <person name="Bentley N."/>
            <person name="Bhattarai G."/>
            <person name="Jenkins J.W."/>
            <person name="Sreedasyam A."/>
            <person name="Alarcon Y."/>
            <person name="Bock C."/>
            <person name="Boston L."/>
            <person name="Carlson J."/>
            <person name="Cervantes K."/>
            <person name="Clermont K."/>
            <person name="Krom N."/>
            <person name="Kubenka K."/>
            <person name="Mamidi S."/>
            <person name="Mattison C."/>
            <person name="Monteros M."/>
            <person name="Pisani C."/>
            <person name="Plott C."/>
            <person name="Rajasekar S."/>
            <person name="Rhein H.S."/>
            <person name="Rohla C."/>
            <person name="Song M."/>
            <person name="Hilaire R.S."/>
            <person name="Shu S."/>
            <person name="Wells L."/>
            <person name="Wang X."/>
            <person name="Webber J."/>
            <person name="Heerema R.J."/>
            <person name="Klein P."/>
            <person name="Conner P."/>
            <person name="Grauke L."/>
            <person name="Grimwood J."/>
            <person name="Schmutz J."/>
            <person name="Randall J.J."/>
        </authorList>
    </citation>
    <scope>NUCLEOTIDE SEQUENCE</scope>
    <source>
        <tissue evidence="4">Leaf</tissue>
    </source>
</reference>
<evidence type="ECO:0000256" key="2">
    <source>
        <dbReference type="SAM" id="MobiDB-lite"/>
    </source>
</evidence>
<evidence type="ECO:0000313" key="5">
    <source>
        <dbReference type="Proteomes" id="UP000811246"/>
    </source>
</evidence>
<comment type="caution">
    <text evidence="4">The sequence shown here is derived from an EMBL/GenBank/DDBJ whole genome shotgun (WGS) entry which is preliminary data.</text>
</comment>
<dbReference type="InterPro" id="IPR046431">
    <property type="entry name" value="FAF_dom"/>
</dbReference>
<feature type="domain" description="FAF" evidence="3">
    <location>
        <begin position="67"/>
        <end position="120"/>
    </location>
</feature>
<comment type="similarity">
    <text evidence="1">Belongs to the fantastic four family.</text>
</comment>